<reference evidence="2 3" key="1">
    <citation type="submission" date="2016-04" db="EMBL/GenBank/DDBJ databases">
        <title>A degradative enzymes factory behind the ericoid mycorrhizal symbiosis.</title>
        <authorList>
            <consortium name="DOE Joint Genome Institute"/>
            <person name="Martino E."/>
            <person name="Morin E."/>
            <person name="Grelet G."/>
            <person name="Kuo A."/>
            <person name="Kohler A."/>
            <person name="Daghino S."/>
            <person name="Barry K."/>
            <person name="Choi C."/>
            <person name="Cichocki N."/>
            <person name="Clum A."/>
            <person name="Copeland A."/>
            <person name="Hainaut M."/>
            <person name="Haridas S."/>
            <person name="Labutti K."/>
            <person name="Lindquist E."/>
            <person name="Lipzen A."/>
            <person name="Khouja H.-R."/>
            <person name="Murat C."/>
            <person name="Ohm R."/>
            <person name="Olson A."/>
            <person name="Spatafora J."/>
            <person name="Veneault-Fourrey C."/>
            <person name="Henrissat B."/>
            <person name="Grigoriev I."/>
            <person name="Martin F."/>
            <person name="Perotto S."/>
        </authorList>
    </citation>
    <scope>NUCLEOTIDE SEQUENCE [LARGE SCALE GENOMIC DNA]</scope>
    <source>
        <strain evidence="2 3">F</strain>
    </source>
</reference>
<proteinExistence type="predicted"/>
<dbReference type="OrthoDB" id="6503935at2759"/>
<feature type="domain" description="Alpha-L-rhamnosidase six-hairpin glycosidase" evidence="1">
    <location>
        <begin position="377"/>
        <end position="607"/>
    </location>
</feature>
<name>A0A2J6R7C5_HYAVF</name>
<evidence type="ECO:0000313" key="3">
    <source>
        <dbReference type="Proteomes" id="UP000235786"/>
    </source>
</evidence>
<dbReference type="PANTHER" id="PTHR34987">
    <property type="entry name" value="C, PUTATIVE (AFU_ORTHOLOGUE AFUA_3G02880)-RELATED"/>
    <property type="match status" value="1"/>
</dbReference>
<dbReference type="STRING" id="1149755.A0A2J6R7C5"/>
<dbReference type="InterPro" id="IPR008928">
    <property type="entry name" value="6-hairpin_glycosidase_sf"/>
</dbReference>
<dbReference type="GO" id="GO:0016787">
    <property type="term" value="F:hydrolase activity"/>
    <property type="evidence" value="ECO:0007669"/>
    <property type="project" value="UniProtKB-KW"/>
</dbReference>
<dbReference type="EMBL" id="KZ613954">
    <property type="protein sequence ID" value="PMD34406.1"/>
    <property type="molecule type" value="Genomic_DNA"/>
</dbReference>
<gene>
    <name evidence="2" type="ORF">L207DRAFT_589005</name>
</gene>
<evidence type="ECO:0000259" key="1">
    <source>
        <dbReference type="Pfam" id="PF17389"/>
    </source>
</evidence>
<dbReference type="Proteomes" id="UP000235786">
    <property type="component" value="Unassembled WGS sequence"/>
</dbReference>
<dbReference type="AlphaFoldDB" id="A0A2J6R7C5"/>
<dbReference type="Gene3D" id="1.50.10.10">
    <property type="match status" value="1"/>
</dbReference>
<protein>
    <submittedName>
        <fullName evidence="2">Glycoside hydrolase family 78 protein</fullName>
    </submittedName>
</protein>
<keyword evidence="3" id="KW-1185">Reference proteome</keyword>
<dbReference type="PANTHER" id="PTHR34987:SF2">
    <property type="entry name" value="B, PUTATIVE (AFU_ORTHOLOGUE AFUA_7G05040)-RELATED"/>
    <property type="match status" value="1"/>
</dbReference>
<dbReference type="InterPro" id="IPR012341">
    <property type="entry name" value="6hp_glycosidase-like_sf"/>
</dbReference>
<dbReference type="Gene3D" id="2.60.120.260">
    <property type="entry name" value="Galactose-binding domain-like"/>
    <property type="match status" value="1"/>
</dbReference>
<evidence type="ECO:0000313" key="2">
    <source>
        <dbReference type="EMBL" id="PMD34406.1"/>
    </source>
</evidence>
<keyword evidence="2" id="KW-0378">Hydrolase</keyword>
<dbReference type="Pfam" id="PF17389">
    <property type="entry name" value="Bac_rhamnosid6H"/>
    <property type="match status" value="1"/>
</dbReference>
<sequence length="799" mass="90206">MVSVDEQKTINELQASWIWIPNWIDSSEINTAGRIVRFRREFSLPSTAIHAQLHFSADTRYKLYVNGVRVAVGPARSSLLIWYYDTLDIAPYLRKGNNEIRFEVLRYFAGSRSAMPFERTTHPGLTVMGSVEVEAETYVVELGTLTDWRAQVDESIEFPTGLLDDGFLHISERIAPTDPNPWVVPLIYGMKTLNGDLLPWRLRPRAIPMPEESYVAVSTIRACQSIAAINAWTSCLAGTQPLSLPAGSSHTLEVQADVHSTAFLKWTFKVITKQSQIKLKVTYSEGYELEPRNYPFFRSKADRLDAEHGHLIGPYDEVTLDLPYGQTVIYEPFWFRTFRIMRLEITVGPEPVELFSLGAVQVNYPLAVKASWKEPGDEHSENIWDVSIRTMRNCMFDGYSDCPFYEQLQYSGDSRSVGLFHYLLSGDDQLMRQAITNFASSVTPEGLTQSRFPSHVPQIIAGFPLYWILQVCDHHLFFGDTPYARSFLPRIDGVLDFFNSHIDDLGLVSGLPEDVWQYVDWVTTWGATGEHPDKGVPTSGRKSNRHTYFSMLYAMVLKQAAKLVRDVGRPGHASEYEERAETIVQAIKAHCFDGKFFTDSTADIADSLAYSQHCQVFAVLCGAAAPSDRARLLTESFLEPSFSKCSYVMRFYALRAFAIAGDDVYEAFWARVWDPWRAMLANNLSTWEEDDVRQRSDCHAWGSVPVYEYCTELAGIHLTAPGAAKVLFKPRVRLSEAVDAKIALGNNNIATVSWNTQADGEKHIELLLEKAVQVTSQLPGGKEKDHGEVDRLVLKYLPS</sequence>
<dbReference type="Gene3D" id="2.60.420.10">
    <property type="entry name" value="Maltose phosphorylase, domain 3"/>
    <property type="match status" value="1"/>
</dbReference>
<accession>A0A2J6R7C5</accession>
<dbReference type="SUPFAM" id="SSF48208">
    <property type="entry name" value="Six-hairpin glycosidases"/>
    <property type="match status" value="1"/>
</dbReference>
<dbReference type="InterPro" id="IPR008979">
    <property type="entry name" value="Galactose-bd-like_sf"/>
</dbReference>
<organism evidence="2 3">
    <name type="scientific">Hyaloscypha variabilis (strain UAMH 11265 / GT02V1 / F)</name>
    <name type="common">Meliniomyces variabilis</name>
    <dbReference type="NCBI Taxonomy" id="1149755"/>
    <lineage>
        <taxon>Eukaryota</taxon>
        <taxon>Fungi</taxon>
        <taxon>Dikarya</taxon>
        <taxon>Ascomycota</taxon>
        <taxon>Pezizomycotina</taxon>
        <taxon>Leotiomycetes</taxon>
        <taxon>Helotiales</taxon>
        <taxon>Hyaloscyphaceae</taxon>
        <taxon>Hyaloscypha</taxon>
        <taxon>Hyaloscypha variabilis</taxon>
    </lineage>
</organism>
<dbReference type="GO" id="GO:0005975">
    <property type="term" value="P:carbohydrate metabolic process"/>
    <property type="evidence" value="ECO:0007669"/>
    <property type="project" value="InterPro"/>
</dbReference>
<dbReference type="SUPFAM" id="SSF49785">
    <property type="entry name" value="Galactose-binding domain-like"/>
    <property type="match status" value="1"/>
</dbReference>
<dbReference type="InterPro" id="IPR035396">
    <property type="entry name" value="Bac_rhamnosid6H"/>
</dbReference>